<name>A0A163K5U1_DIDRA</name>
<dbReference type="Proteomes" id="UP000076837">
    <property type="component" value="Unassembled WGS sequence"/>
</dbReference>
<feature type="region of interest" description="Disordered" evidence="1">
    <location>
        <begin position="45"/>
        <end position="75"/>
    </location>
</feature>
<proteinExistence type="predicted"/>
<dbReference type="EMBL" id="JYNV01000096">
    <property type="protein sequence ID" value="KZM26787.1"/>
    <property type="molecule type" value="Genomic_DNA"/>
</dbReference>
<evidence type="ECO:0000256" key="1">
    <source>
        <dbReference type="SAM" id="MobiDB-lite"/>
    </source>
</evidence>
<sequence>MMDSSKQEHSSSSFIALTVAGVEETSSLTLFMSAGPPLGQPWCANIGSNPNINRDPPPPPLNVVQGSAPPASGGQAFIERQQSPIYGPPVPIGVAPSFGIAPPFGAGIGLGMLPPMPFMDPFMYGGGGPLAPIRSGNFIPGAQGGIGFGLHAAGGMPFPPPPPGALATGVVPAFSPAAPLWAGGGLAYGNVPTVAGGAMGGMMGGMISPMVGMGGMGIPGYRPAPMAMDGNGGAPPQPEQGDITQIPGGVPPGITHVEAGEHTIFIQIKGNVCPWLSPGAQFLTEVLNISSSTGLNRLIQICNNNAGSDDCENLAITECIELGNGLWEKGQTFKYGDAVARVLTMKDAGWDNKRNRTGGQSLHIWLHRI</sequence>
<protein>
    <submittedName>
        <fullName evidence="2">Uncharacterized protein</fullName>
    </submittedName>
</protein>
<dbReference type="STRING" id="5454.A0A163K5U1"/>
<dbReference type="AlphaFoldDB" id="A0A163K5U1"/>
<evidence type="ECO:0000313" key="3">
    <source>
        <dbReference type="Proteomes" id="UP000076837"/>
    </source>
</evidence>
<evidence type="ECO:0000313" key="2">
    <source>
        <dbReference type="EMBL" id="KZM26787.1"/>
    </source>
</evidence>
<reference evidence="2 3" key="1">
    <citation type="journal article" date="2016" name="Sci. Rep.">
        <title>Draft genome sequencing and secretome analysis of fungal phytopathogen Ascochyta rabiei provides insight into the necrotrophic effector repertoire.</title>
        <authorList>
            <person name="Verma S."/>
            <person name="Gazara R.K."/>
            <person name="Nizam S."/>
            <person name="Parween S."/>
            <person name="Chattopadhyay D."/>
            <person name="Verma P.K."/>
        </authorList>
    </citation>
    <scope>NUCLEOTIDE SEQUENCE [LARGE SCALE GENOMIC DNA]</scope>
    <source>
        <strain evidence="2 3">ArDII</strain>
    </source>
</reference>
<organism evidence="2 3">
    <name type="scientific">Didymella rabiei</name>
    <name type="common">Chickpea ascochyta blight fungus</name>
    <name type="synonym">Mycosphaerella rabiei</name>
    <dbReference type="NCBI Taxonomy" id="5454"/>
    <lineage>
        <taxon>Eukaryota</taxon>
        <taxon>Fungi</taxon>
        <taxon>Dikarya</taxon>
        <taxon>Ascomycota</taxon>
        <taxon>Pezizomycotina</taxon>
        <taxon>Dothideomycetes</taxon>
        <taxon>Pleosporomycetidae</taxon>
        <taxon>Pleosporales</taxon>
        <taxon>Pleosporineae</taxon>
        <taxon>Didymellaceae</taxon>
        <taxon>Ascochyta</taxon>
    </lineage>
</organism>
<keyword evidence="3" id="KW-1185">Reference proteome</keyword>
<accession>A0A163K5U1</accession>
<comment type="caution">
    <text evidence="2">The sequence shown here is derived from an EMBL/GenBank/DDBJ whole genome shotgun (WGS) entry which is preliminary data.</text>
</comment>
<gene>
    <name evidence="2" type="ORF">ST47_g2069</name>
</gene>